<dbReference type="AlphaFoldDB" id="A0A2S9QMU9"/>
<dbReference type="RefSeq" id="WP_105805384.1">
    <property type="nucleotide sequence ID" value="NZ_MWZD01000017.1"/>
</dbReference>
<organism evidence="1 2">
    <name type="scientific">Leucobacter massiliensis</name>
    <dbReference type="NCBI Taxonomy" id="1686285"/>
    <lineage>
        <taxon>Bacteria</taxon>
        <taxon>Bacillati</taxon>
        <taxon>Actinomycetota</taxon>
        <taxon>Actinomycetes</taxon>
        <taxon>Micrococcales</taxon>
        <taxon>Microbacteriaceae</taxon>
        <taxon>Leucobacter</taxon>
    </lineage>
</organism>
<keyword evidence="2" id="KW-1185">Reference proteome</keyword>
<comment type="caution">
    <text evidence="1">The sequence shown here is derived from an EMBL/GenBank/DDBJ whole genome shotgun (WGS) entry which is preliminary data.</text>
</comment>
<gene>
    <name evidence="1" type="ORF">B4915_08555</name>
</gene>
<dbReference type="EMBL" id="MWZD01000017">
    <property type="protein sequence ID" value="PRI10924.1"/>
    <property type="molecule type" value="Genomic_DNA"/>
</dbReference>
<dbReference type="InterPro" id="IPR011231">
    <property type="entry name" value="Phage_VT1-Sakai_H0018"/>
</dbReference>
<protein>
    <submittedName>
        <fullName evidence="1">DUF2190 domain-containing protein</fullName>
    </submittedName>
</protein>
<evidence type="ECO:0000313" key="1">
    <source>
        <dbReference type="EMBL" id="PRI10924.1"/>
    </source>
</evidence>
<dbReference type="Pfam" id="PF09956">
    <property type="entry name" value="Phage_cement_2"/>
    <property type="match status" value="1"/>
</dbReference>
<dbReference type="Proteomes" id="UP000238650">
    <property type="component" value="Unassembled WGS sequence"/>
</dbReference>
<proteinExistence type="predicted"/>
<sequence>MADYLPKFKPGQSVTFTASADVTGGRLVEVTGNRSVGPAGADSASVVGVAGFDAKAGERVTVFTRAGGVQQLTASGPIAAGDKVSSAAAGKAQTLGTTENPIGLALEAAAADNDVIDVLFI</sequence>
<dbReference type="OrthoDB" id="5074152at2"/>
<reference evidence="1 2" key="1">
    <citation type="journal article" date="2017" name="New Microbes New Infect">
        <title>Genome sequence of 'Leucobacter massiliensis' sp. nov. isolated from human pharynx after travel to the 2014 Hajj.</title>
        <authorList>
            <person name="Leangapichart T."/>
            <person name="Gautret P."/>
            <person name="Nguyen T.T."/>
            <person name="Armstrong N."/>
            <person name="Rolain J.M."/>
        </authorList>
    </citation>
    <scope>NUCLEOTIDE SEQUENCE [LARGE SCALE GENOMIC DNA]</scope>
    <source>
        <strain evidence="1 2">122RC15</strain>
    </source>
</reference>
<name>A0A2S9QMU9_9MICO</name>
<accession>A0A2S9QMU9</accession>
<evidence type="ECO:0000313" key="2">
    <source>
        <dbReference type="Proteomes" id="UP000238650"/>
    </source>
</evidence>